<dbReference type="AlphaFoldDB" id="A0A3S5Y1A9"/>
<dbReference type="EMBL" id="FN563149">
    <property type="protein sequence ID" value="CBH46322.1"/>
    <property type="molecule type" value="Genomic_DNA"/>
</dbReference>
<dbReference type="RefSeq" id="WP_013414490.1">
    <property type="nucleotide sequence ID" value="NC_014659.1"/>
</dbReference>
<evidence type="ECO:0000313" key="1">
    <source>
        <dbReference type="EMBL" id="CBH46322.1"/>
    </source>
</evidence>
<gene>
    <name evidence="1" type="ordered locus">REQ_01710</name>
</gene>
<organism evidence="1">
    <name type="scientific">Rhodococcus hoagii (strain 103S)</name>
    <name type="common">Rhodococcus equi</name>
    <dbReference type="NCBI Taxonomy" id="685727"/>
    <lineage>
        <taxon>Bacteria</taxon>
        <taxon>Bacillati</taxon>
        <taxon>Actinomycetota</taxon>
        <taxon>Actinomycetes</taxon>
        <taxon>Mycobacteriales</taxon>
        <taxon>Nocardiaceae</taxon>
        <taxon>Prescottella</taxon>
    </lineage>
</organism>
<evidence type="ECO:0008006" key="3">
    <source>
        <dbReference type="Google" id="ProtNLM"/>
    </source>
</evidence>
<dbReference type="KEGG" id="req:REQ_01710"/>
<proteinExistence type="predicted"/>
<name>A0A3S5Y1A9_RHOH1</name>
<accession>A0A3S5Y1A9</accession>
<reference evidence="1" key="1">
    <citation type="journal article" date="2010" name="PLoS Genet.">
        <title>The genome of a pathogenic rhodococcus: cooptive virulence underpinned by key gene acquisitions.</title>
        <authorList>
            <person name="Letek M."/>
            <person name="Gonzalez P."/>
            <person name="Macarthur I."/>
            <person name="Rodriguez H."/>
            <person name="Freeman T.C."/>
            <person name="Valero-Rello A."/>
            <person name="Blanco M."/>
            <person name="Buckley T."/>
            <person name="Cherevach I."/>
            <person name="Fahey R."/>
            <person name="Hapeshi A."/>
            <person name="Holdstock J."/>
            <person name="Leadon D."/>
            <person name="Navas J."/>
            <person name="Ocampo A."/>
            <person name="Quail M.A."/>
            <person name="Sanders M."/>
            <person name="Scortti M.M."/>
            <person name="Prescott J.F."/>
            <person name="Fogarty U."/>
            <person name="Meijer W.G."/>
            <person name="Parkhill J."/>
            <person name="Bentley S.D."/>
            <person name="Vazquez-Boland J.A."/>
        </authorList>
    </citation>
    <scope>NUCLEOTIDE SEQUENCE [LARGE SCALE GENOMIC DNA]</scope>
    <source>
        <strain evidence="1 2">103S</strain>
    </source>
</reference>
<dbReference type="Proteomes" id="UP001154400">
    <property type="component" value="Chromosome"/>
</dbReference>
<evidence type="ECO:0000313" key="2">
    <source>
        <dbReference type="Proteomes" id="UP000006892"/>
    </source>
</evidence>
<protein>
    <recommendedName>
        <fullName evidence="3">Secreted protein</fullName>
    </recommendedName>
</protein>
<sequence>MSIPVSLSMPTLPSRNSEPQPLVAGLLHQRREAAVPAAVRNSVTAGHPIVAASVLTSAVGTDADAGTLVVELDVDPRALESSIDHRAVRYHVDCTTEQVDDALQLSLSAPVAVFVAPDESGPTLAESAQLLADAGHSPGLVAGQPADVVADFLAVLTHTSVGFVARANDGAEVLALLAGTVASLRGDDVRTALAAPDATALAALNPEAAEAVRGVLLGIEVADADEVDRVLADAGLL</sequence>